<reference evidence="8" key="1">
    <citation type="journal article" date="2020" name="mSystems">
        <title>Genome- and Community-Level Interaction Insights into Carbon Utilization and Element Cycling Functions of Hydrothermarchaeota in Hydrothermal Sediment.</title>
        <authorList>
            <person name="Zhou Z."/>
            <person name="Liu Y."/>
            <person name="Xu W."/>
            <person name="Pan J."/>
            <person name="Luo Z.H."/>
            <person name="Li M."/>
        </authorList>
    </citation>
    <scope>NUCLEOTIDE SEQUENCE [LARGE SCALE GENOMIC DNA]</scope>
    <source>
        <strain evidence="8">SpSt-143</strain>
    </source>
</reference>
<evidence type="ECO:0000256" key="5">
    <source>
        <dbReference type="ARBA" id="ARBA00023237"/>
    </source>
</evidence>
<dbReference type="EMBL" id="DSGB01000004">
    <property type="protein sequence ID" value="HER95789.1"/>
    <property type="molecule type" value="Genomic_DNA"/>
</dbReference>
<dbReference type="Pfam" id="PF07980">
    <property type="entry name" value="SusD_RagB"/>
    <property type="match status" value="1"/>
</dbReference>
<evidence type="ECO:0000259" key="7">
    <source>
        <dbReference type="Pfam" id="PF14322"/>
    </source>
</evidence>
<comment type="similarity">
    <text evidence="2">Belongs to the SusD family.</text>
</comment>
<dbReference type="Gene3D" id="1.25.40.390">
    <property type="match status" value="1"/>
</dbReference>
<dbReference type="AlphaFoldDB" id="A0A7V2B001"/>
<name>A0A7V2B001_RHOMR</name>
<evidence type="ECO:0000256" key="1">
    <source>
        <dbReference type="ARBA" id="ARBA00004442"/>
    </source>
</evidence>
<dbReference type="Pfam" id="PF14322">
    <property type="entry name" value="SusD-like_3"/>
    <property type="match status" value="1"/>
</dbReference>
<keyword evidence="5" id="KW-0998">Cell outer membrane</keyword>
<accession>A0A7V2B001</accession>
<comment type="caution">
    <text evidence="8">The sequence shown here is derived from an EMBL/GenBank/DDBJ whole genome shotgun (WGS) entry which is preliminary data.</text>
</comment>
<dbReference type="InterPro" id="IPR011990">
    <property type="entry name" value="TPR-like_helical_dom_sf"/>
</dbReference>
<sequence length="500" mass="57176">MKKYTLLLIAGLAITSCDSLIDVQPQSAISSETFFRTPAQVNQAILGAYGYLQLLHRGTGWDGAFVMLEMRSDNTTYQFNVDNRGALHAEQIDEFREQSDNVVLQFFWQTSYQAIYQTNIILDRIESVDYGNNESLKNQHVGEAKFLRALNYFNLVRLFGDVPLKLHEIRTPSEAYAEGRASIDQIYDQIIADVQDASEKLPWTYPAAQVGRATKGAALMLLADVYMTRQNFENARDALMQIVNSGNYALLENYADVFNPANKNHRESIFDVQYSNSYEGEDANWIFLFAPFNSGCTLMQGPCQGARVFAWNIPTRDMLESYEPGDLRKSISIGWYEHPSNVQYDVAIGDSIPYVKKFAWPFNALNRTNENWPIYRYAETLLLLAEALNELGRTAEAEPYLNAVRTRAGLSPLVGLTQDAFRQAVWHEQRVELAFENKRWFQLLRTGQALAVMQAHGAKMRQLSERLARENAYQVELYRLRYPIPLREVILNNLEQNPGY</sequence>
<keyword evidence="4" id="KW-0472">Membrane</keyword>
<evidence type="ECO:0000256" key="2">
    <source>
        <dbReference type="ARBA" id="ARBA00006275"/>
    </source>
</evidence>
<feature type="domain" description="SusD-like N-terminal" evidence="7">
    <location>
        <begin position="22"/>
        <end position="227"/>
    </location>
</feature>
<gene>
    <name evidence="8" type="ORF">ENO59_04650</name>
</gene>
<proteinExistence type="inferred from homology"/>
<feature type="domain" description="RagB/SusD" evidence="6">
    <location>
        <begin position="363"/>
        <end position="500"/>
    </location>
</feature>
<dbReference type="GO" id="GO:0009279">
    <property type="term" value="C:cell outer membrane"/>
    <property type="evidence" value="ECO:0007669"/>
    <property type="project" value="UniProtKB-SubCell"/>
</dbReference>
<dbReference type="InterPro" id="IPR012944">
    <property type="entry name" value="SusD_RagB_dom"/>
</dbReference>
<comment type="subcellular location">
    <subcellularLocation>
        <location evidence="1">Cell outer membrane</location>
    </subcellularLocation>
</comment>
<protein>
    <submittedName>
        <fullName evidence="8">RagB/SusD family nutrient uptake outer membrane protein</fullName>
    </submittedName>
</protein>
<dbReference type="SUPFAM" id="SSF48452">
    <property type="entry name" value="TPR-like"/>
    <property type="match status" value="1"/>
</dbReference>
<organism evidence="8">
    <name type="scientific">Rhodothermus marinus</name>
    <name type="common">Rhodothermus obamensis</name>
    <dbReference type="NCBI Taxonomy" id="29549"/>
    <lineage>
        <taxon>Bacteria</taxon>
        <taxon>Pseudomonadati</taxon>
        <taxon>Rhodothermota</taxon>
        <taxon>Rhodothermia</taxon>
        <taxon>Rhodothermales</taxon>
        <taxon>Rhodothermaceae</taxon>
        <taxon>Rhodothermus</taxon>
    </lineage>
</organism>
<evidence type="ECO:0000313" key="8">
    <source>
        <dbReference type="EMBL" id="HER95789.1"/>
    </source>
</evidence>
<evidence type="ECO:0000259" key="6">
    <source>
        <dbReference type="Pfam" id="PF07980"/>
    </source>
</evidence>
<keyword evidence="3" id="KW-0732">Signal</keyword>
<dbReference type="InterPro" id="IPR033985">
    <property type="entry name" value="SusD-like_N"/>
</dbReference>
<evidence type="ECO:0000256" key="4">
    <source>
        <dbReference type="ARBA" id="ARBA00023136"/>
    </source>
</evidence>
<evidence type="ECO:0000256" key="3">
    <source>
        <dbReference type="ARBA" id="ARBA00022729"/>
    </source>
</evidence>
<dbReference type="PROSITE" id="PS51257">
    <property type="entry name" value="PROKAR_LIPOPROTEIN"/>
    <property type="match status" value="1"/>
</dbReference>